<dbReference type="EMBL" id="JANBPG010000457">
    <property type="protein sequence ID" value="KAJ1896347.1"/>
    <property type="molecule type" value="Genomic_DNA"/>
</dbReference>
<dbReference type="Proteomes" id="UP001150581">
    <property type="component" value="Unassembled WGS sequence"/>
</dbReference>
<comment type="caution">
    <text evidence="1">The sequence shown here is derived from an EMBL/GenBank/DDBJ whole genome shotgun (WGS) entry which is preliminary data.</text>
</comment>
<gene>
    <name evidence="1" type="ORF">LPJ66_004047</name>
</gene>
<keyword evidence="2" id="KW-1185">Reference proteome</keyword>
<protein>
    <submittedName>
        <fullName evidence="1">Uncharacterized protein</fullName>
    </submittedName>
</protein>
<sequence>MNDNRPSIIFNQSSGAAGSTDLSAAVLNPSDDTAESERPIKYRRPNTNTPPNTLSLPMIEGDLLDKARMIVVIDTNYFLDNLPLIMSLATIALTRELVIVVPWIVIQELDGLKSCKRMSTRPNRPLQEVSTLARSANRYLDDALGRQGNALRCQRRSEYLRNETINDDKILDCCLYFIEKCKLPVAILTQDRSLNVKARANGCATCGDWAMDAQGLLNIIENSLLKSGDAVQVLPPESSIYRGVAAAGAARAPPLMAKVAGKLRKIARAHPYKVPRKHQQKGPLVTIPTTHCIPWDMTTNGNGNDPDILEQSRSKKARVSPSSPHLTMQLRSSVTHQQHQQRQLQRQSKNKNKIQQQNQLYGIVRPVAFQAIQNNLFGNQASAFEHPVSSQMAVPMTNALAHDNRNICHAHSGLGLFNISSLQQQQQQQQIQQQQHQQHQQQPIVIEDSDDEMDVDEIEIVHSTTRSASTDTNLRSAPVPGLASLKRTLPGMGTASTLQSSIPGLTLLASSTSALPQEKTQRTLPGLATAAVPCTPVPGLTPRISSTIAQPQPQMQTQDQRTSIPNNSRGNKDSPVIIYLDDSPNKEISLVSTALDISVEIVRYMRSRTGCGLYEVLLGQLKKKLQPQPTYAESWSDVLQRKFLQPPWKSTTTILTVILCYWGSISQAFHKRDHDAIRRVLPWVMKLEGVAVCPFTSQSLPPNLSFQQLPISLRSTQPEDMNRQIEETVQLVQLANSLLTQCALVENKQQENQRHHFYNKWSQWLKDNS</sequence>
<name>A0ACC1IMD8_9FUNG</name>
<evidence type="ECO:0000313" key="2">
    <source>
        <dbReference type="Proteomes" id="UP001150581"/>
    </source>
</evidence>
<proteinExistence type="predicted"/>
<evidence type="ECO:0000313" key="1">
    <source>
        <dbReference type="EMBL" id="KAJ1896347.1"/>
    </source>
</evidence>
<organism evidence="1 2">
    <name type="scientific">Kickxella alabastrina</name>
    <dbReference type="NCBI Taxonomy" id="61397"/>
    <lineage>
        <taxon>Eukaryota</taxon>
        <taxon>Fungi</taxon>
        <taxon>Fungi incertae sedis</taxon>
        <taxon>Zoopagomycota</taxon>
        <taxon>Kickxellomycotina</taxon>
        <taxon>Kickxellomycetes</taxon>
        <taxon>Kickxellales</taxon>
        <taxon>Kickxellaceae</taxon>
        <taxon>Kickxella</taxon>
    </lineage>
</organism>
<reference evidence="1" key="1">
    <citation type="submission" date="2022-07" db="EMBL/GenBank/DDBJ databases">
        <title>Phylogenomic reconstructions and comparative analyses of Kickxellomycotina fungi.</title>
        <authorList>
            <person name="Reynolds N.K."/>
            <person name="Stajich J.E."/>
            <person name="Barry K."/>
            <person name="Grigoriev I.V."/>
            <person name="Crous P."/>
            <person name="Smith M.E."/>
        </authorList>
    </citation>
    <scope>NUCLEOTIDE SEQUENCE</scope>
    <source>
        <strain evidence="1">Benny 63K</strain>
    </source>
</reference>
<accession>A0ACC1IMD8</accession>